<dbReference type="OrthoDB" id="5291101at2"/>
<dbReference type="SUPFAM" id="SSF53448">
    <property type="entry name" value="Nucleotide-diphospho-sugar transferases"/>
    <property type="match status" value="1"/>
</dbReference>
<feature type="transmembrane region" description="Helical" evidence="1">
    <location>
        <begin position="256"/>
        <end position="279"/>
    </location>
</feature>
<gene>
    <name evidence="3" type="ORF">FRD01_12090</name>
</gene>
<name>A0A5B8XV50_9DELT</name>
<dbReference type="PANTHER" id="PTHR48090:SF7">
    <property type="entry name" value="RFBJ PROTEIN"/>
    <property type="match status" value="1"/>
</dbReference>
<dbReference type="InterPro" id="IPR001173">
    <property type="entry name" value="Glyco_trans_2-like"/>
</dbReference>
<dbReference type="GO" id="GO:0016740">
    <property type="term" value="F:transferase activity"/>
    <property type="evidence" value="ECO:0007669"/>
    <property type="project" value="UniProtKB-KW"/>
</dbReference>
<organism evidence="3 4">
    <name type="scientific">Microvenator marinus</name>
    <dbReference type="NCBI Taxonomy" id="2600177"/>
    <lineage>
        <taxon>Bacteria</taxon>
        <taxon>Deltaproteobacteria</taxon>
        <taxon>Bradymonadales</taxon>
        <taxon>Microvenatoraceae</taxon>
        <taxon>Microvenator</taxon>
    </lineage>
</organism>
<evidence type="ECO:0000259" key="2">
    <source>
        <dbReference type="Pfam" id="PF00535"/>
    </source>
</evidence>
<keyword evidence="1" id="KW-0812">Transmembrane</keyword>
<evidence type="ECO:0000313" key="4">
    <source>
        <dbReference type="Proteomes" id="UP000321595"/>
    </source>
</evidence>
<dbReference type="PANTHER" id="PTHR48090">
    <property type="entry name" value="UNDECAPRENYL-PHOSPHATE 4-DEOXY-4-FORMAMIDO-L-ARABINOSE TRANSFERASE-RELATED"/>
    <property type="match status" value="1"/>
</dbReference>
<keyword evidence="1" id="KW-1133">Transmembrane helix</keyword>
<dbReference type="RefSeq" id="WP_146959971.1">
    <property type="nucleotide sequence ID" value="NZ_CP042467.1"/>
</dbReference>
<dbReference type="CDD" id="cd04179">
    <property type="entry name" value="DPM_DPG-synthase_like"/>
    <property type="match status" value="1"/>
</dbReference>
<proteinExistence type="predicted"/>
<accession>A0A5B8XV50</accession>
<dbReference type="Proteomes" id="UP000321595">
    <property type="component" value="Chromosome"/>
</dbReference>
<dbReference type="AlphaFoldDB" id="A0A5B8XV50"/>
<keyword evidence="3" id="KW-0808">Transferase</keyword>
<keyword evidence="4" id="KW-1185">Reference proteome</keyword>
<feature type="transmembrane region" description="Helical" evidence="1">
    <location>
        <begin position="285"/>
        <end position="304"/>
    </location>
</feature>
<dbReference type="Pfam" id="PF00535">
    <property type="entry name" value="Glycos_transf_2"/>
    <property type="match status" value="1"/>
</dbReference>
<dbReference type="EMBL" id="CP042467">
    <property type="protein sequence ID" value="QED27963.1"/>
    <property type="molecule type" value="Genomic_DNA"/>
</dbReference>
<reference evidence="3 4" key="1">
    <citation type="submission" date="2019-08" db="EMBL/GenBank/DDBJ databases">
        <authorList>
            <person name="Liang Q."/>
        </authorList>
    </citation>
    <scope>NUCLEOTIDE SEQUENCE [LARGE SCALE GENOMIC DNA]</scope>
    <source>
        <strain evidence="3 4">V1718</strain>
    </source>
</reference>
<feature type="domain" description="Glycosyltransferase 2-like" evidence="2">
    <location>
        <begin position="27"/>
        <end position="189"/>
    </location>
</feature>
<evidence type="ECO:0000313" key="3">
    <source>
        <dbReference type="EMBL" id="QED27963.1"/>
    </source>
</evidence>
<dbReference type="KEGG" id="bbae:FRD01_12090"/>
<dbReference type="Gene3D" id="3.90.550.10">
    <property type="entry name" value="Spore Coat Polysaccharide Biosynthesis Protein SpsA, Chain A"/>
    <property type="match status" value="1"/>
</dbReference>
<sequence length="312" mass="35333">MSVATPTLKRPDALHTLHDHEVTEGLSIVIPAYNEENGIAPTLSELKEELLKLELDIPLEVVIVNDGSTDKTAEAIEPYLDDVLRLVNHPRNRGYGAALKTGIENARYTWILITDADGTYPNVHIPEVLEDRDSFDMIVGARIGEKTHIPLIRRPPKWALRKLAEILSQQTIPDLNSGFRLMRRDVVREFYNILPNGFSFTTTITLAMFSAGFRVKYTPINYNKREGKSKIRPIYDTLNFTKLIIRTIMYFDPLRIFLPLSVAFVGLSILVGLGTYLWLGQLWDTTTVLLFVTGVQILITGMLADMLNRRLP</sequence>
<dbReference type="InterPro" id="IPR029044">
    <property type="entry name" value="Nucleotide-diphossugar_trans"/>
</dbReference>
<dbReference type="InterPro" id="IPR050256">
    <property type="entry name" value="Glycosyltransferase_2"/>
</dbReference>
<evidence type="ECO:0000256" key="1">
    <source>
        <dbReference type="SAM" id="Phobius"/>
    </source>
</evidence>
<protein>
    <submittedName>
        <fullName evidence="3">Glycosyltransferase family 2 protein</fullName>
    </submittedName>
</protein>
<keyword evidence="1" id="KW-0472">Membrane</keyword>